<dbReference type="GO" id="GO:0000160">
    <property type="term" value="P:phosphorelay signal transduction system"/>
    <property type="evidence" value="ECO:0007669"/>
    <property type="project" value="InterPro"/>
</dbReference>
<keyword evidence="5" id="KW-1185">Reference proteome</keyword>
<evidence type="ECO:0000313" key="4">
    <source>
        <dbReference type="EMBL" id="MCY1721885.1"/>
    </source>
</evidence>
<proteinExistence type="predicted"/>
<sequence length="123" mass="14118">MDILLVEDNVLNQKVVTFNLKKFDYNVTAVTNGRDAINKITDQDFDLVLMDLMLPEMDGYSITAEIRKIEKEKGINKPVPIIAITANTLDNDRQRCFDVGMNEYLSKPFTADQLIEKIRMFIS</sequence>
<dbReference type="PANTHER" id="PTHR45339">
    <property type="entry name" value="HYBRID SIGNAL TRANSDUCTION HISTIDINE KINASE J"/>
    <property type="match status" value="1"/>
</dbReference>
<name>A0A9X3F7L7_9BACT</name>
<dbReference type="Proteomes" id="UP001145087">
    <property type="component" value="Unassembled WGS sequence"/>
</dbReference>
<evidence type="ECO:0000313" key="5">
    <source>
        <dbReference type="Proteomes" id="UP001145087"/>
    </source>
</evidence>
<organism evidence="4 5">
    <name type="scientific">Draconibacterium aestuarii</name>
    <dbReference type="NCBI Taxonomy" id="2998507"/>
    <lineage>
        <taxon>Bacteria</taxon>
        <taxon>Pseudomonadati</taxon>
        <taxon>Bacteroidota</taxon>
        <taxon>Bacteroidia</taxon>
        <taxon>Marinilabiliales</taxon>
        <taxon>Prolixibacteraceae</taxon>
        <taxon>Draconibacterium</taxon>
    </lineage>
</organism>
<dbReference type="InterPro" id="IPR011006">
    <property type="entry name" value="CheY-like_superfamily"/>
</dbReference>
<dbReference type="InterPro" id="IPR001789">
    <property type="entry name" value="Sig_transdc_resp-reg_receiver"/>
</dbReference>
<dbReference type="Pfam" id="PF00072">
    <property type="entry name" value="Response_reg"/>
    <property type="match status" value="1"/>
</dbReference>
<evidence type="ECO:0000259" key="3">
    <source>
        <dbReference type="PROSITE" id="PS50110"/>
    </source>
</evidence>
<dbReference type="PROSITE" id="PS50110">
    <property type="entry name" value="RESPONSE_REGULATORY"/>
    <property type="match status" value="1"/>
</dbReference>
<feature type="domain" description="Response regulatory" evidence="3">
    <location>
        <begin position="2"/>
        <end position="122"/>
    </location>
</feature>
<dbReference type="SUPFAM" id="SSF52172">
    <property type="entry name" value="CheY-like"/>
    <property type="match status" value="1"/>
</dbReference>
<dbReference type="Gene3D" id="3.40.50.2300">
    <property type="match status" value="1"/>
</dbReference>
<reference evidence="4" key="1">
    <citation type="submission" date="2022-11" db="EMBL/GenBank/DDBJ databases">
        <title>Marilongibacter aestuarii gen. nov., sp. nov., isolated from tidal flat sediment.</title>
        <authorList>
            <person name="Jiayan W."/>
        </authorList>
    </citation>
    <scope>NUCLEOTIDE SEQUENCE</scope>
    <source>
        <strain evidence="4">Z1-6</strain>
    </source>
</reference>
<evidence type="ECO:0000256" key="2">
    <source>
        <dbReference type="PROSITE-ProRule" id="PRU00169"/>
    </source>
</evidence>
<dbReference type="EMBL" id="JAPOHD010000029">
    <property type="protein sequence ID" value="MCY1721885.1"/>
    <property type="molecule type" value="Genomic_DNA"/>
</dbReference>
<comment type="caution">
    <text evidence="4">The sequence shown here is derived from an EMBL/GenBank/DDBJ whole genome shotgun (WGS) entry which is preliminary data.</text>
</comment>
<dbReference type="SMART" id="SM00448">
    <property type="entry name" value="REC"/>
    <property type="match status" value="1"/>
</dbReference>
<dbReference type="RefSeq" id="WP_343334214.1">
    <property type="nucleotide sequence ID" value="NZ_JAPOHD010000029.1"/>
</dbReference>
<feature type="modified residue" description="4-aspartylphosphate" evidence="2">
    <location>
        <position position="51"/>
    </location>
</feature>
<dbReference type="CDD" id="cd17546">
    <property type="entry name" value="REC_hyHK_CKI1_RcsC-like"/>
    <property type="match status" value="1"/>
</dbReference>
<evidence type="ECO:0000256" key="1">
    <source>
        <dbReference type="ARBA" id="ARBA00022553"/>
    </source>
</evidence>
<dbReference type="AlphaFoldDB" id="A0A9X3F7L7"/>
<protein>
    <submittedName>
        <fullName evidence="4">Response regulator</fullName>
    </submittedName>
</protein>
<gene>
    <name evidence="4" type="ORF">OU798_16140</name>
</gene>
<accession>A0A9X3F7L7</accession>
<dbReference type="PANTHER" id="PTHR45339:SF3">
    <property type="entry name" value="HISTIDINE KINASE"/>
    <property type="match status" value="1"/>
</dbReference>
<keyword evidence="1 2" id="KW-0597">Phosphoprotein</keyword>